<dbReference type="Proteomes" id="UP000237105">
    <property type="component" value="Unassembled WGS sequence"/>
</dbReference>
<protein>
    <submittedName>
        <fullName evidence="1">Uncharacterized protein</fullName>
    </submittedName>
</protein>
<keyword evidence="2" id="KW-1185">Reference proteome</keyword>
<sequence length="57" mass="6305">MPSLDIQLVFSCPISLVIMSSRERLTFLLKPIVLRIDIAAYSLPPQPFAPIATSFSV</sequence>
<dbReference type="OrthoDB" id="10583222at2759"/>
<dbReference type="AlphaFoldDB" id="A0A2P5A516"/>
<dbReference type="EMBL" id="JXTB01000971">
    <property type="protein sequence ID" value="PON31623.1"/>
    <property type="molecule type" value="Genomic_DNA"/>
</dbReference>
<name>A0A2P5A516_PARAD</name>
<evidence type="ECO:0000313" key="2">
    <source>
        <dbReference type="Proteomes" id="UP000237105"/>
    </source>
</evidence>
<accession>A0A2P5A516</accession>
<proteinExistence type="predicted"/>
<evidence type="ECO:0000313" key="1">
    <source>
        <dbReference type="EMBL" id="PON31623.1"/>
    </source>
</evidence>
<gene>
    <name evidence="1" type="ORF">PanWU01x14_368490</name>
</gene>
<reference evidence="2" key="1">
    <citation type="submission" date="2016-06" db="EMBL/GenBank/DDBJ databases">
        <title>Parallel loss of symbiosis genes in relatives of nitrogen-fixing non-legume Parasponia.</title>
        <authorList>
            <person name="Van Velzen R."/>
            <person name="Holmer R."/>
            <person name="Bu F."/>
            <person name="Rutten L."/>
            <person name="Van Zeijl A."/>
            <person name="Liu W."/>
            <person name="Santuari L."/>
            <person name="Cao Q."/>
            <person name="Sharma T."/>
            <person name="Shen D."/>
            <person name="Roswanjaya Y."/>
            <person name="Wardhani T."/>
            <person name="Kalhor M.S."/>
            <person name="Jansen J."/>
            <person name="Van den Hoogen J."/>
            <person name="Gungor B."/>
            <person name="Hartog M."/>
            <person name="Hontelez J."/>
            <person name="Verver J."/>
            <person name="Yang W.-C."/>
            <person name="Schijlen E."/>
            <person name="Repin R."/>
            <person name="Schilthuizen M."/>
            <person name="Schranz E."/>
            <person name="Heidstra R."/>
            <person name="Miyata K."/>
            <person name="Fedorova E."/>
            <person name="Kohlen W."/>
            <person name="Bisseling T."/>
            <person name="Smit S."/>
            <person name="Geurts R."/>
        </authorList>
    </citation>
    <scope>NUCLEOTIDE SEQUENCE [LARGE SCALE GENOMIC DNA]</scope>
    <source>
        <strain evidence="2">cv. WU1-14</strain>
    </source>
</reference>
<organism evidence="1 2">
    <name type="scientific">Parasponia andersonii</name>
    <name type="common">Sponia andersonii</name>
    <dbReference type="NCBI Taxonomy" id="3476"/>
    <lineage>
        <taxon>Eukaryota</taxon>
        <taxon>Viridiplantae</taxon>
        <taxon>Streptophyta</taxon>
        <taxon>Embryophyta</taxon>
        <taxon>Tracheophyta</taxon>
        <taxon>Spermatophyta</taxon>
        <taxon>Magnoliopsida</taxon>
        <taxon>eudicotyledons</taxon>
        <taxon>Gunneridae</taxon>
        <taxon>Pentapetalae</taxon>
        <taxon>rosids</taxon>
        <taxon>fabids</taxon>
        <taxon>Rosales</taxon>
        <taxon>Cannabaceae</taxon>
        <taxon>Parasponia</taxon>
    </lineage>
</organism>
<comment type="caution">
    <text evidence="1">The sequence shown here is derived from an EMBL/GenBank/DDBJ whole genome shotgun (WGS) entry which is preliminary data.</text>
</comment>